<dbReference type="Proteomes" id="UP000199707">
    <property type="component" value="Unassembled WGS sequence"/>
</dbReference>
<evidence type="ECO:0000313" key="4">
    <source>
        <dbReference type="Proteomes" id="UP000199707"/>
    </source>
</evidence>
<dbReference type="InterPro" id="IPR036661">
    <property type="entry name" value="Luciferase-like_sf"/>
</dbReference>
<organism evidence="3 4">
    <name type="scientific">Mycolicibacterium fluoranthenivorans</name>
    <dbReference type="NCBI Taxonomy" id="258505"/>
    <lineage>
        <taxon>Bacteria</taxon>
        <taxon>Bacillati</taxon>
        <taxon>Actinomycetota</taxon>
        <taxon>Actinomycetes</taxon>
        <taxon>Mycobacteriales</taxon>
        <taxon>Mycobacteriaceae</taxon>
        <taxon>Mycolicibacterium</taxon>
    </lineage>
</organism>
<evidence type="ECO:0000256" key="1">
    <source>
        <dbReference type="ARBA" id="ARBA00023002"/>
    </source>
</evidence>
<dbReference type="GO" id="GO:0016705">
    <property type="term" value="F:oxidoreductase activity, acting on paired donors, with incorporation or reduction of molecular oxygen"/>
    <property type="evidence" value="ECO:0007669"/>
    <property type="project" value="InterPro"/>
</dbReference>
<dbReference type="RefSeq" id="WP_090354736.1">
    <property type="nucleotide sequence ID" value="NZ_FMUB01000002.1"/>
</dbReference>
<sequence>MSTSITPELGFYTLGGQPESPRVLIDEVRRAEAMGLGHVFISERFNTKEACTLSGAAAAASEHIGIATGATNHNIRHPMVTAAYALTMHGMSNGRFTLGIGRGVPPLQDAFGMPRITTAQMEDFVGVMRRLFRGETVVGHDGPMGRYPLLRLGQDYDVDIPMGMVAFAPNSLELAGRVMDQVILHTFFTDETLARCVQTVKSSAERAGRNPDDVKVWSCLATIGDHIPEEMRLRKLVGRLATYLQGYGDLMVRTNRWDPAVLQRFRDDAVVQSFYEGGLQAIDSPTTPLDKLEHIASLLPPEWTAPAATGSAPSCVATIREQLALGADGVILHGATPAELEPILAAY</sequence>
<dbReference type="AlphaFoldDB" id="A0A1G4VM36"/>
<dbReference type="InterPro" id="IPR050564">
    <property type="entry name" value="F420-G6PD/mer"/>
</dbReference>
<dbReference type="CDD" id="cd01097">
    <property type="entry name" value="Tetrahydromethanopterin_reductase"/>
    <property type="match status" value="1"/>
</dbReference>
<dbReference type="InterPro" id="IPR011251">
    <property type="entry name" value="Luciferase-like_dom"/>
</dbReference>
<dbReference type="Gene3D" id="3.20.20.30">
    <property type="entry name" value="Luciferase-like domain"/>
    <property type="match status" value="1"/>
</dbReference>
<dbReference type="STRING" id="1502745.SAMN02799620_01325"/>
<evidence type="ECO:0000313" key="3">
    <source>
        <dbReference type="EMBL" id="SCX08837.1"/>
    </source>
</evidence>
<dbReference type="Pfam" id="PF00296">
    <property type="entry name" value="Bac_luciferase"/>
    <property type="match status" value="1"/>
</dbReference>
<proteinExistence type="predicted"/>
<dbReference type="InterPro" id="IPR022378">
    <property type="entry name" value="F420_OxRdatse_MSMEG2249_pred"/>
</dbReference>
<dbReference type="EMBL" id="FMUB01000002">
    <property type="protein sequence ID" value="SCX08837.1"/>
    <property type="molecule type" value="Genomic_DNA"/>
</dbReference>
<reference evidence="4" key="1">
    <citation type="submission" date="2016-10" db="EMBL/GenBank/DDBJ databases">
        <authorList>
            <person name="Varghese N."/>
            <person name="Submissions S."/>
        </authorList>
    </citation>
    <scope>NUCLEOTIDE SEQUENCE [LARGE SCALE GENOMIC DNA]</scope>
    <source>
        <strain evidence="4">UNC267MFSha1.1M11</strain>
    </source>
</reference>
<dbReference type="SUPFAM" id="SSF51679">
    <property type="entry name" value="Bacterial luciferase-like"/>
    <property type="match status" value="1"/>
</dbReference>
<name>A0A1G4VM36_9MYCO</name>
<evidence type="ECO:0000259" key="2">
    <source>
        <dbReference type="Pfam" id="PF00296"/>
    </source>
</evidence>
<accession>A0A1G4VM36</accession>
<feature type="domain" description="Luciferase-like" evidence="2">
    <location>
        <begin position="17"/>
        <end position="327"/>
    </location>
</feature>
<dbReference type="PANTHER" id="PTHR43244">
    <property type="match status" value="1"/>
</dbReference>
<dbReference type="PANTHER" id="PTHR43244:SF1">
    <property type="entry name" value="5,10-METHYLENETETRAHYDROMETHANOPTERIN REDUCTASE"/>
    <property type="match status" value="1"/>
</dbReference>
<gene>
    <name evidence="3" type="ORF">SAMN02799620_01325</name>
</gene>
<protein>
    <submittedName>
        <fullName evidence="3">Probable F420-dependent oxidoreductase, MSMEG_2249 family</fullName>
    </submittedName>
</protein>
<keyword evidence="1" id="KW-0560">Oxidoreductase</keyword>
<dbReference type="NCBIfam" id="TIGR03857">
    <property type="entry name" value="F420_MSMEG_2249"/>
    <property type="match status" value="1"/>
</dbReference>